<dbReference type="Pfam" id="PF00072">
    <property type="entry name" value="Response_reg"/>
    <property type="match status" value="1"/>
</dbReference>
<dbReference type="CDD" id="cd00383">
    <property type="entry name" value="trans_reg_C"/>
    <property type="match status" value="1"/>
</dbReference>
<feature type="modified residue" description="4-aspartylphosphate" evidence="2">
    <location>
        <position position="51"/>
    </location>
</feature>
<feature type="domain" description="Response regulatory" evidence="4">
    <location>
        <begin position="2"/>
        <end position="116"/>
    </location>
</feature>
<evidence type="ECO:0000259" key="4">
    <source>
        <dbReference type="PROSITE" id="PS50110"/>
    </source>
</evidence>
<proteinExistence type="predicted"/>
<dbReference type="InterPro" id="IPR001867">
    <property type="entry name" value="OmpR/PhoB-type_DNA-bd"/>
</dbReference>
<evidence type="ECO:0000256" key="3">
    <source>
        <dbReference type="PROSITE-ProRule" id="PRU01091"/>
    </source>
</evidence>
<sequence length="227" mass="25398">MHVLLIEDDAETAEMTAQGLRESGHRVMVATGQVAAEQAVDAHDFDAMVLDRMLPDGDGLDFLRRLRERGDRIPVVLLSALGDVDQRIEGLRAGGDDYLPKPCALAELLARLDAVTRRRDGAAATFLRVGDLHMDLIARVVQRGGQDIALQPREFRLLEFMMRRPGQVITRAMLLEGVWHYRFDPQTKVIDVQLSRLRHKIDKDFSPPLIHTVRGIGYCIGALDQTA</sequence>
<dbReference type="Gene3D" id="3.40.50.2300">
    <property type="match status" value="1"/>
</dbReference>
<dbReference type="Gene3D" id="1.10.10.10">
    <property type="entry name" value="Winged helix-like DNA-binding domain superfamily/Winged helix DNA-binding domain"/>
    <property type="match status" value="1"/>
</dbReference>
<dbReference type="EMBL" id="JAGTUF010000001">
    <property type="protein sequence ID" value="MBR9970161.1"/>
    <property type="molecule type" value="Genomic_DNA"/>
</dbReference>
<evidence type="ECO:0000313" key="7">
    <source>
        <dbReference type="Proteomes" id="UP000680714"/>
    </source>
</evidence>
<gene>
    <name evidence="6" type="ORF">KEC16_00355</name>
</gene>
<dbReference type="RefSeq" id="WP_211545675.1">
    <property type="nucleotide sequence ID" value="NZ_JAGTUF010000001.1"/>
</dbReference>
<dbReference type="PROSITE" id="PS50110">
    <property type="entry name" value="RESPONSE_REGULATORY"/>
    <property type="match status" value="1"/>
</dbReference>
<organism evidence="6 7">
    <name type="scientific">Magnetospirillum sulfuroxidans</name>
    <dbReference type="NCBI Taxonomy" id="611300"/>
    <lineage>
        <taxon>Bacteria</taxon>
        <taxon>Pseudomonadati</taxon>
        <taxon>Pseudomonadota</taxon>
        <taxon>Alphaproteobacteria</taxon>
        <taxon>Rhodospirillales</taxon>
        <taxon>Rhodospirillaceae</taxon>
        <taxon>Magnetospirillum</taxon>
    </lineage>
</organism>
<evidence type="ECO:0000256" key="2">
    <source>
        <dbReference type="PROSITE-ProRule" id="PRU00169"/>
    </source>
</evidence>
<dbReference type="InterPro" id="IPR011006">
    <property type="entry name" value="CheY-like_superfamily"/>
</dbReference>
<dbReference type="Proteomes" id="UP000680714">
    <property type="component" value="Unassembled WGS sequence"/>
</dbReference>
<reference evidence="6 7" key="1">
    <citation type="submission" date="2021-04" db="EMBL/GenBank/DDBJ databases">
        <title>Magnetospirillum sulfuroxidans sp. nov., a facultative chemolithoautotrophic sulfur-oxidizing alphaproteobacterium isolated from freshwater sediment and proposals for Paramagetospirillum gen. nov., and Magnetospirillaceae fam. nov.</title>
        <authorList>
            <person name="Koziaeva V."/>
            <person name="Geelhoed J.S."/>
            <person name="Sorokin D.Y."/>
            <person name="Grouzdev D.S."/>
        </authorList>
    </citation>
    <scope>NUCLEOTIDE SEQUENCE [LARGE SCALE GENOMIC DNA]</scope>
    <source>
        <strain evidence="6 7">J10</strain>
    </source>
</reference>
<keyword evidence="2" id="KW-0597">Phosphoprotein</keyword>
<dbReference type="PANTHER" id="PTHR48111">
    <property type="entry name" value="REGULATOR OF RPOS"/>
    <property type="match status" value="1"/>
</dbReference>
<dbReference type="Pfam" id="PF00486">
    <property type="entry name" value="Trans_reg_C"/>
    <property type="match status" value="1"/>
</dbReference>
<keyword evidence="1 3" id="KW-0238">DNA-binding</keyword>
<dbReference type="SMART" id="SM00448">
    <property type="entry name" value="REC"/>
    <property type="match status" value="1"/>
</dbReference>
<dbReference type="SMART" id="SM00862">
    <property type="entry name" value="Trans_reg_C"/>
    <property type="match status" value="1"/>
</dbReference>
<feature type="domain" description="OmpR/PhoB-type" evidence="5">
    <location>
        <begin position="124"/>
        <end position="222"/>
    </location>
</feature>
<comment type="caution">
    <text evidence="6">The sequence shown here is derived from an EMBL/GenBank/DDBJ whole genome shotgun (WGS) entry which is preliminary data.</text>
</comment>
<accession>A0ABS5I6V6</accession>
<feature type="DNA-binding region" description="OmpR/PhoB-type" evidence="3">
    <location>
        <begin position="124"/>
        <end position="222"/>
    </location>
</feature>
<evidence type="ECO:0000313" key="6">
    <source>
        <dbReference type="EMBL" id="MBR9970161.1"/>
    </source>
</evidence>
<evidence type="ECO:0000256" key="1">
    <source>
        <dbReference type="ARBA" id="ARBA00023125"/>
    </source>
</evidence>
<protein>
    <submittedName>
        <fullName evidence="6">Response regulator transcription factor</fullName>
    </submittedName>
</protein>
<dbReference type="InterPro" id="IPR039420">
    <property type="entry name" value="WalR-like"/>
</dbReference>
<dbReference type="InterPro" id="IPR036388">
    <property type="entry name" value="WH-like_DNA-bd_sf"/>
</dbReference>
<name>A0ABS5I6V6_9PROT</name>
<dbReference type="InterPro" id="IPR001789">
    <property type="entry name" value="Sig_transdc_resp-reg_receiver"/>
</dbReference>
<keyword evidence="7" id="KW-1185">Reference proteome</keyword>
<dbReference type="PROSITE" id="PS51755">
    <property type="entry name" value="OMPR_PHOB"/>
    <property type="match status" value="1"/>
</dbReference>
<dbReference type="SUPFAM" id="SSF52172">
    <property type="entry name" value="CheY-like"/>
    <property type="match status" value="1"/>
</dbReference>
<dbReference type="PANTHER" id="PTHR48111:SF76">
    <property type="entry name" value="TWO-COMPONENT RESPONSE REGULATOR"/>
    <property type="match status" value="1"/>
</dbReference>
<evidence type="ECO:0000259" key="5">
    <source>
        <dbReference type="PROSITE" id="PS51755"/>
    </source>
</evidence>